<dbReference type="SUPFAM" id="SSF53448">
    <property type="entry name" value="Nucleotide-diphospho-sugar transferases"/>
    <property type="match status" value="1"/>
</dbReference>
<proteinExistence type="predicted"/>
<evidence type="ECO:0000259" key="1">
    <source>
        <dbReference type="Pfam" id="PF00535"/>
    </source>
</evidence>
<dbReference type="EC" id="2.-.-.-" evidence="2"/>
<dbReference type="Gene3D" id="3.90.550.10">
    <property type="entry name" value="Spore Coat Polysaccharide Biosynthesis Protein SpsA, Chain A"/>
    <property type="match status" value="1"/>
</dbReference>
<dbReference type="AlphaFoldDB" id="J9C0I7"/>
<protein>
    <submittedName>
        <fullName evidence="2">Protein containing Glycosyl transferase, family 2 domain protein</fullName>
        <ecNumber evidence="2">2.-.-.-</ecNumber>
    </submittedName>
</protein>
<dbReference type="InterPro" id="IPR001173">
    <property type="entry name" value="Glyco_trans_2-like"/>
</dbReference>
<dbReference type="InterPro" id="IPR029044">
    <property type="entry name" value="Nucleotide-diphossugar_trans"/>
</dbReference>
<comment type="caution">
    <text evidence="2">The sequence shown here is derived from an EMBL/GenBank/DDBJ whole genome shotgun (WGS) entry which is preliminary data.</text>
</comment>
<reference evidence="2" key="1">
    <citation type="journal article" date="2012" name="PLoS ONE">
        <title>Gene sets for utilization of primary and secondary nutrition supplies in the distal gut of endangered iberian lynx.</title>
        <authorList>
            <person name="Alcaide M."/>
            <person name="Messina E."/>
            <person name="Richter M."/>
            <person name="Bargiela R."/>
            <person name="Peplies J."/>
            <person name="Huws S.A."/>
            <person name="Newbold C.J."/>
            <person name="Golyshin P.N."/>
            <person name="Simon M.A."/>
            <person name="Lopez G."/>
            <person name="Yakimov M.M."/>
            <person name="Ferrer M."/>
        </authorList>
    </citation>
    <scope>NUCLEOTIDE SEQUENCE</scope>
</reference>
<evidence type="ECO:0000313" key="2">
    <source>
        <dbReference type="EMBL" id="EJW93335.1"/>
    </source>
</evidence>
<feature type="domain" description="Glycosyltransferase 2-like" evidence="1">
    <location>
        <begin position="32"/>
        <end position="193"/>
    </location>
</feature>
<keyword evidence="2" id="KW-0808">Transferase</keyword>
<dbReference type="Pfam" id="PF00535">
    <property type="entry name" value="Glycos_transf_2"/>
    <property type="match status" value="1"/>
</dbReference>
<organism evidence="2">
    <name type="scientific">gut metagenome</name>
    <dbReference type="NCBI Taxonomy" id="749906"/>
    <lineage>
        <taxon>unclassified sequences</taxon>
        <taxon>metagenomes</taxon>
        <taxon>organismal metagenomes</taxon>
    </lineage>
</organism>
<name>J9C0I7_9ZZZZ</name>
<gene>
    <name evidence="2" type="ORF">EVA_18554</name>
</gene>
<accession>J9C0I7</accession>
<sequence>MQRGLFPRQCSLPLAIQFKSFIPQQIMKELHIITPVKDSIDSTLETVRAVEASQIHVPFTYTIYNDFSTPENTARLEQEAAKGRFRLVNLSDLTDHPSPNYLLVLQKTRQEAIAADAGLLIVESDVIVAPDTLQRLFDEAQTRQDCGIAAAVTVDDEGNINYPYLYAKGQENQVIDNKKHCSFCCSLLTPELLRRFDFGLLNPEKNWFDVTISHESLANGLHNYLFTNLPVIHRPHQSRPWKQLKYKNPLKYYWIKWTKGFDKI</sequence>
<dbReference type="EMBL" id="AMCI01007030">
    <property type="protein sequence ID" value="EJW93335.1"/>
    <property type="molecule type" value="Genomic_DNA"/>
</dbReference>
<dbReference type="GO" id="GO:0016740">
    <property type="term" value="F:transferase activity"/>
    <property type="evidence" value="ECO:0007669"/>
    <property type="project" value="UniProtKB-KW"/>
</dbReference>